<dbReference type="FunFam" id="3.40.50.300:FF:000006">
    <property type="entry name" value="DNA-binding transcriptional regulator NtrC"/>
    <property type="match status" value="1"/>
</dbReference>
<dbReference type="OrthoDB" id="9803970at2"/>
<organism evidence="10 11">
    <name type="scientific">Natronincola ferrireducens</name>
    <dbReference type="NCBI Taxonomy" id="393762"/>
    <lineage>
        <taxon>Bacteria</taxon>
        <taxon>Bacillati</taxon>
        <taxon>Bacillota</taxon>
        <taxon>Clostridia</taxon>
        <taxon>Peptostreptococcales</taxon>
        <taxon>Natronincolaceae</taxon>
        <taxon>Natronincola</taxon>
    </lineage>
</organism>
<evidence type="ECO:0000259" key="9">
    <source>
        <dbReference type="PROSITE" id="PS50112"/>
    </source>
</evidence>
<feature type="domain" description="PAS" evidence="9">
    <location>
        <begin position="118"/>
        <end position="165"/>
    </location>
</feature>
<dbReference type="CDD" id="cd00130">
    <property type="entry name" value="PAS"/>
    <property type="match status" value="1"/>
</dbReference>
<evidence type="ECO:0000256" key="1">
    <source>
        <dbReference type="ARBA" id="ARBA00022741"/>
    </source>
</evidence>
<dbReference type="SMART" id="SM00091">
    <property type="entry name" value="PAS"/>
    <property type="match status" value="2"/>
</dbReference>
<dbReference type="Gene3D" id="1.10.8.60">
    <property type="match status" value="1"/>
</dbReference>
<dbReference type="STRING" id="393762.SAMN05660472_00483"/>
<dbReference type="GO" id="GO:0006355">
    <property type="term" value="P:regulation of DNA-templated transcription"/>
    <property type="evidence" value="ECO:0007669"/>
    <property type="project" value="InterPro"/>
</dbReference>
<proteinExistence type="predicted"/>
<dbReference type="SUPFAM" id="SSF52540">
    <property type="entry name" value="P-loop containing nucleoside triphosphate hydrolases"/>
    <property type="match status" value="1"/>
</dbReference>
<dbReference type="PANTHER" id="PTHR32071:SF57">
    <property type="entry name" value="C4-DICARBOXYLATE TRANSPORT TRANSCRIPTIONAL REGULATORY PROTEIN DCTD"/>
    <property type="match status" value="1"/>
</dbReference>
<dbReference type="InterPro" id="IPR002078">
    <property type="entry name" value="Sigma_54_int"/>
</dbReference>
<dbReference type="Gene3D" id="3.30.450.20">
    <property type="entry name" value="PAS domain"/>
    <property type="match status" value="2"/>
</dbReference>
<dbReference type="PROSITE" id="PS50112">
    <property type="entry name" value="PAS"/>
    <property type="match status" value="2"/>
</dbReference>
<evidence type="ECO:0000256" key="4">
    <source>
        <dbReference type="ARBA" id="ARBA00023015"/>
    </source>
</evidence>
<keyword evidence="1" id="KW-0547">Nucleotide-binding</keyword>
<dbReference type="InterPro" id="IPR000014">
    <property type="entry name" value="PAS"/>
</dbReference>
<evidence type="ECO:0000256" key="7">
    <source>
        <dbReference type="ARBA" id="ARBA00029500"/>
    </source>
</evidence>
<keyword evidence="2" id="KW-0058">Aromatic hydrocarbons catabolism</keyword>
<evidence type="ECO:0000313" key="11">
    <source>
        <dbReference type="Proteomes" id="UP000198718"/>
    </source>
</evidence>
<dbReference type="InterPro" id="IPR027417">
    <property type="entry name" value="P-loop_NTPase"/>
</dbReference>
<dbReference type="Pfam" id="PF00158">
    <property type="entry name" value="Sigma54_activat"/>
    <property type="match status" value="1"/>
</dbReference>
<dbReference type="Gene3D" id="3.40.50.300">
    <property type="entry name" value="P-loop containing nucleotide triphosphate hydrolases"/>
    <property type="match status" value="1"/>
</dbReference>
<dbReference type="NCBIfam" id="TIGR00229">
    <property type="entry name" value="sensory_box"/>
    <property type="match status" value="1"/>
</dbReference>
<evidence type="ECO:0000256" key="6">
    <source>
        <dbReference type="ARBA" id="ARBA00023163"/>
    </source>
</evidence>
<keyword evidence="6" id="KW-0804">Transcription</keyword>
<dbReference type="InterPro" id="IPR025944">
    <property type="entry name" value="Sigma_54_int_dom_CS"/>
</dbReference>
<accession>A0A1G8YD12</accession>
<dbReference type="Pfam" id="PF25601">
    <property type="entry name" value="AAA_lid_14"/>
    <property type="match status" value="1"/>
</dbReference>
<dbReference type="SMART" id="SM00382">
    <property type="entry name" value="AAA"/>
    <property type="match status" value="1"/>
</dbReference>
<keyword evidence="3" id="KW-0067">ATP-binding</keyword>
<dbReference type="InterPro" id="IPR035965">
    <property type="entry name" value="PAS-like_dom_sf"/>
</dbReference>
<dbReference type="GO" id="GO:0003677">
    <property type="term" value="F:DNA binding"/>
    <property type="evidence" value="ECO:0007669"/>
    <property type="project" value="UniProtKB-KW"/>
</dbReference>
<dbReference type="PROSITE" id="PS00688">
    <property type="entry name" value="SIGMA54_INTERACT_3"/>
    <property type="match status" value="1"/>
</dbReference>
<dbReference type="AlphaFoldDB" id="A0A1G8YD12"/>
<dbReference type="InterPro" id="IPR003593">
    <property type="entry name" value="AAA+_ATPase"/>
</dbReference>
<evidence type="ECO:0000313" key="10">
    <source>
        <dbReference type="EMBL" id="SDJ99920.1"/>
    </source>
</evidence>
<feature type="domain" description="PAS" evidence="9">
    <location>
        <begin position="4"/>
        <end position="42"/>
    </location>
</feature>
<keyword evidence="4" id="KW-0805">Transcription regulation</keyword>
<dbReference type="EMBL" id="FNFP01000001">
    <property type="protein sequence ID" value="SDJ99920.1"/>
    <property type="molecule type" value="Genomic_DNA"/>
</dbReference>
<dbReference type="PANTHER" id="PTHR32071">
    <property type="entry name" value="TRANSCRIPTIONAL REGULATORY PROTEIN"/>
    <property type="match status" value="1"/>
</dbReference>
<dbReference type="Proteomes" id="UP000198718">
    <property type="component" value="Unassembled WGS sequence"/>
</dbReference>
<dbReference type="InterPro" id="IPR058031">
    <property type="entry name" value="AAA_lid_NorR"/>
</dbReference>
<name>A0A1G8YD12_9FIRM</name>
<dbReference type="CDD" id="cd00009">
    <property type="entry name" value="AAA"/>
    <property type="match status" value="1"/>
</dbReference>
<protein>
    <recommendedName>
        <fullName evidence="7">HTH-type transcriptional regulatory protein TyrR</fullName>
    </recommendedName>
</protein>
<sequence length="575" mass="65736">MEINYKIMKQVLNNSINGVVIVENSDDILYMNKKAREILGIQGKRNEKSNEILKKDDLSKLQNLDIEGFHKIHYNNRILVASTLSIIDEENIKRRAYILQDISKYEAAVEEISKYKELTYTLEAIINSSYDGIYVTDGEANTLIVNGAYERITGIKASEVLGKNMKDLEKNGVLNQSSSILAIENRKPITIRQVIRRDKEILVTSTPVFSSNGDITYVVTNVRDISNLVNLKNELIDTKALNERYLTELQHIKNKLVNTPEIIIKDSNMLKVMEMAMRVAKVDTTVLLSGETGVGKGQLADFIHKNSLRAKENYIEINCGAIPENLIESELFGYEKGAFTGANKQGKMGMFELASKGTLLLDEVSELSLELQVKLLKALEEKKIYRIGGEKPIPINSRIIAASNKDLKQMVEKGSFRDDLYYRLNVVPIHIFPLRERRDEIIPLCLKFLEDFNKKYAMNKFFAPITLNKLLYYNWPGNVRELKNLVERMVVIAPEDELTEELLPEYIFNNHFSKENLSHTEIGKDLQCSDMSLKEATYEFEKSYIRNAIKKYGSLKKAAKNLNIDPSTINRKLKR</sequence>
<dbReference type="SUPFAM" id="SSF55785">
    <property type="entry name" value="PYP-like sensor domain (PAS domain)"/>
    <property type="match status" value="1"/>
</dbReference>
<dbReference type="InterPro" id="IPR013767">
    <property type="entry name" value="PAS_fold"/>
</dbReference>
<dbReference type="PROSITE" id="PS00676">
    <property type="entry name" value="SIGMA54_INTERACT_2"/>
    <property type="match status" value="1"/>
</dbReference>
<evidence type="ECO:0000256" key="5">
    <source>
        <dbReference type="ARBA" id="ARBA00023125"/>
    </source>
</evidence>
<dbReference type="InterPro" id="IPR009057">
    <property type="entry name" value="Homeodomain-like_sf"/>
</dbReference>
<dbReference type="GO" id="GO:0005524">
    <property type="term" value="F:ATP binding"/>
    <property type="evidence" value="ECO:0007669"/>
    <property type="project" value="UniProtKB-KW"/>
</dbReference>
<dbReference type="Pfam" id="PF18024">
    <property type="entry name" value="HTH_50"/>
    <property type="match status" value="1"/>
</dbReference>
<dbReference type="InterPro" id="IPR030828">
    <property type="entry name" value="HTH_TyrR"/>
</dbReference>
<dbReference type="RefSeq" id="WP_090549761.1">
    <property type="nucleotide sequence ID" value="NZ_FNFP01000001.1"/>
</dbReference>
<dbReference type="Pfam" id="PF13188">
    <property type="entry name" value="PAS_8"/>
    <property type="match status" value="1"/>
</dbReference>
<keyword evidence="5" id="KW-0238">DNA-binding</keyword>
<gene>
    <name evidence="10" type="ORF">SAMN05660472_00483</name>
</gene>
<dbReference type="PROSITE" id="PS00675">
    <property type="entry name" value="SIGMA54_INTERACT_1"/>
    <property type="match status" value="1"/>
</dbReference>
<evidence type="ECO:0000256" key="3">
    <source>
        <dbReference type="ARBA" id="ARBA00022840"/>
    </source>
</evidence>
<dbReference type="Pfam" id="PF00989">
    <property type="entry name" value="PAS"/>
    <property type="match status" value="1"/>
</dbReference>
<dbReference type="InterPro" id="IPR025662">
    <property type="entry name" value="Sigma_54_int_dom_ATP-bd_1"/>
</dbReference>
<reference evidence="10 11" key="1">
    <citation type="submission" date="2016-10" db="EMBL/GenBank/DDBJ databases">
        <authorList>
            <person name="de Groot N.N."/>
        </authorList>
    </citation>
    <scope>NUCLEOTIDE SEQUENCE [LARGE SCALE GENOMIC DNA]</scope>
    <source>
        <strain evidence="10 11">DSM 18346</strain>
    </source>
</reference>
<dbReference type="InterPro" id="IPR025943">
    <property type="entry name" value="Sigma_54_int_dom_ATP-bd_2"/>
</dbReference>
<evidence type="ECO:0000259" key="8">
    <source>
        <dbReference type="PROSITE" id="PS50045"/>
    </source>
</evidence>
<keyword evidence="11" id="KW-1185">Reference proteome</keyword>
<dbReference type="SUPFAM" id="SSF46689">
    <property type="entry name" value="Homeodomain-like"/>
    <property type="match status" value="1"/>
</dbReference>
<evidence type="ECO:0000256" key="2">
    <source>
        <dbReference type="ARBA" id="ARBA00022797"/>
    </source>
</evidence>
<feature type="domain" description="Sigma-54 factor interaction" evidence="8">
    <location>
        <begin position="262"/>
        <end position="491"/>
    </location>
</feature>
<dbReference type="PROSITE" id="PS50045">
    <property type="entry name" value="SIGMA54_INTERACT_4"/>
    <property type="match status" value="1"/>
</dbReference>
<dbReference type="Gene3D" id="1.10.10.60">
    <property type="entry name" value="Homeodomain-like"/>
    <property type="match status" value="1"/>
</dbReference>